<dbReference type="InterPro" id="IPR013320">
    <property type="entry name" value="ConA-like_dom_sf"/>
</dbReference>
<gene>
    <name evidence="3" type="ORF">TraAM80_10024</name>
</gene>
<accession>A0A3R7JV79</accession>
<evidence type="ECO:0000313" key="4">
    <source>
        <dbReference type="Proteomes" id="UP000283634"/>
    </source>
</evidence>
<feature type="compositionally biased region" description="Low complexity" evidence="1">
    <location>
        <begin position="187"/>
        <end position="198"/>
    </location>
</feature>
<dbReference type="RefSeq" id="XP_029233479.1">
    <property type="nucleotide sequence ID" value="XM_029386676.1"/>
</dbReference>
<dbReference type="AlphaFoldDB" id="A0A3R7JV79"/>
<keyword evidence="4" id="KW-1185">Reference proteome</keyword>
<evidence type="ECO:0000256" key="1">
    <source>
        <dbReference type="SAM" id="MobiDB-lite"/>
    </source>
</evidence>
<evidence type="ECO:0000259" key="2">
    <source>
        <dbReference type="Pfam" id="PF22925"/>
    </source>
</evidence>
<feature type="region of interest" description="Disordered" evidence="1">
    <location>
        <begin position="185"/>
        <end position="215"/>
    </location>
</feature>
<reference evidence="3 4" key="1">
    <citation type="journal article" date="2018" name="BMC Genomics">
        <title>Genomic comparison of Trypanosoma conorhini and Trypanosoma rangeli to Trypanosoma cruzi strains of high and low virulence.</title>
        <authorList>
            <person name="Bradwell K.R."/>
            <person name="Koparde V.N."/>
            <person name="Matveyev A.V."/>
            <person name="Serrano M.G."/>
            <person name="Alves J.M."/>
            <person name="Parikh H."/>
            <person name="Huang B."/>
            <person name="Lee V."/>
            <person name="Espinosa-Alvarez O."/>
            <person name="Ortiz P.A."/>
            <person name="Costa-Martins A.G."/>
            <person name="Teixeira M.M."/>
            <person name="Buck G.A."/>
        </authorList>
    </citation>
    <scope>NUCLEOTIDE SEQUENCE [LARGE SCALE GENOMIC DNA]</scope>
    <source>
        <strain evidence="3 4">AM80</strain>
    </source>
</reference>
<dbReference type="EMBL" id="MKGL01000762">
    <property type="protein sequence ID" value="RNE95986.1"/>
    <property type="molecule type" value="Genomic_DNA"/>
</dbReference>
<dbReference type="InterPro" id="IPR055239">
    <property type="entry name" value="TS_C"/>
</dbReference>
<feature type="domain" description="Trans-sialidase C-terminal" evidence="2">
    <location>
        <begin position="1"/>
        <end position="173"/>
    </location>
</feature>
<feature type="compositionally biased region" description="Basic and acidic residues" evidence="1">
    <location>
        <begin position="202"/>
        <end position="212"/>
    </location>
</feature>
<dbReference type="SUPFAM" id="SSF49899">
    <property type="entry name" value="Concanavalin A-like lectins/glucanases"/>
    <property type="match status" value="1"/>
</dbReference>
<dbReference type="Gene3D" id="2.60.120.200">
    <property type="match status" value="1"/>
</dbReference>
<dbReference type="Pfam" id="PF22925">
    <property type="entry name" value="TS_C"/>
    <property type="match status" value="1"/>
</dbReference>
<dbReference type="Pfam" id="PF11052">
    <property type="entry name" value="Tr-sialidase_C"/>
    <property type="match status" value="1"/>
</dbReference>
<sequence length="242" mass="25811">VGRQGPNSVRSYVGEELTLVATVIIDKVPTAATPLLGVSMHGFSPRKHLVLRYDERRHWKTRFGEEENASAAAWEVGTVYRVALTVQKGGGSAYVDGQLVGSLEANRPSDSLRPPLPPPPPPPPPPPGWGVGPRIQSELVSGIVFGGYDEDTEEDAESHVTVKNVLLYNRCFNGSEIEALVRRKESGAAPGPNNASAPHAKRVSEAAPKEVDGGDGSVRGHLSGMLLPLLLLLGLWGFSALF</sequence>
<dbReference type="GeneID" id="40333957"/>
<name>A0A3R7JV79_TRYRA</name>
<dbReference type="InterPro" id="IPR021287">
    <property type="entry name" value="Trans-sialidase_CS"/>
</dbReference>
<feature type="region of interest" description="Disordered" evidence="1">
    <location>
        <begin position="104"/>
        <end position="133"/>
    </location>
</feature>
<feature type="compositionally biased region" description="Pro residues" evidence="1">
    <location>
        <begin position="114"/>
        <end position="128"/>
    </location>
</feature>
<comment type="caution">
    <text evidence="3">The sequence shown here is derived from an EMBL/GenBank/DDBJ whole genome shotgun (WGS) entry which is preliminary data.</text>
</comment>
<organism evidence="3 4">
    <name type="scientific">Trypanosoma rangeli</name>
    <dbReference type="NCBI Taxonomy" id="5698"/>
    <lineage>
        <taxon>Eukaryota</taxon>
        <taxon>Discoba</taxon>
        <taxon>Euglenozoa</taxon>
        <taxon>Kinetoplastea</taxon>
        <taxon>Metakinetoplastina</taxon>
        <taxon>Trypanosomatida</taxon>
        <taxon>Trypanosomatidae</taxon>
        <taxon>Trypanosoma</taxon>
        <taxon>Herpetosoma</taxon>
    </lineage>
</organism>
<protein>
    <submittedName>
        <fullName evidence="3">Trans-sialidase</fullName>
    </submittedName>
</protein>
<proteinExistence type="predicted"/>
<evidence type="ECO:0000313" key="3">
    <source>
        <dbReference type="EMBL" id="RNE95986.1"/>
    </source>
</evidence>
<feature type="non-terminal residue" evidence="3">
    <location>
        <position position="1"/>
    </location>
</feature>
<dbReference type="Proteomes" id="UP000283634">
    <property type="component" value="Unassembled WGS sequence"/>
</dbReference>